<dbReference type="PRINTS" id="PR00320">
    <property type="entry name" value="GPROTEINBRPT"/>
</dbReference>
<organism evidence="6">
    <name type="scientific">Candida tenuis (strain ATCC 10573 / BCRC 21748 / CBS 615 / JCM 9827 / NBRC 10315 / NRRL Y-1498 / VKM Y-70)</name>
    <name type="common">Yeast</name>
    <name type="synonym">Yamadazyma tenuis</name>
    <dbReference type="NCBI Taxonomy" id="590646"/>
    <lineage>
        <taxon>Eukaryota</taxon>
        <taxon>Fungi</taxon>
        <taxon>Dikarya</taxon>
        <taxon>Ascomycota</taxon>
        <taxon>Saccharomycotina</taxon>
        <taxon>Pichiomycetes</taxon>
        <taxon>Debaryomycetaceae</taxon>
        <taxon>Yamadazyma</taxon>
    </lineage>
</organism>
<dbReference type="GO" id="GO:0000398">
    <property type="term" value="P:mRNA splicing, via spliceosome"/>
    <property type="evidence" value="ECO:0007669"/>
    <property type="project" value="TreeGrafter"/>
</dbReference>
<dbReference type="GO" id="GO:0017070">
    <property type="term" value="F:U6 snRNA binding"/>
    <property type="evidence" value="ECO:0007669"/>
    <property type="project" value="TreeGrafter"/>
</dbReference>
<dbReference type="InterPro" id="IPR019775">
    <property type="entry name" value="WD40_repeat_CS"/>
</dbReference>
<dbReference type="SUPFAM" id="SSF50978">
    <property type="entry name" value="WD40 repeat-like"/>
    <property type="match status" value="1"/>
</dbReference>
<accession>G3AYB4</accession>
<dbReference type="Proteomes" id="UP000000707">
    <property type="component" value="Unassembled WGS sequence"/>
</dbReference>
<feature type="repeat" description="WD" evidence="3">
    <location>
        <begin position="428"/>
        <end position="451"/>
    </location>
</feature>
<feature type="domain" description="Pre-mRNA processing factor 4 (PRP4)-like" evidence="4">
    <location>
        <begin position="36"/>
        <end position="89"/>
    </location>
</feature>
<proteinExistence type="predicted"/>
<dbReference type="OrthoDB" id="540662at2759"/>
<protein>
    <submittedName>
        <fullName evidence="5">WD40 repeat-like protein</fullName>
    </submittedName>
</protein>
<dbReference type="eggNOG" id="KOG0272">
    <property type="taxonomic scope" value="Eukaryota"/>
</dbReference>
<dbReference type="SMART" id="SM00320">
    <property type="entry name" value="WD40"/>
    <property type="match status" value="7"/>
</dbReference>
<dbReference type="EMBL" id="GL996512">
    <property type="protein sequence ID" value="EGV65812.1"/>
    <property type="molecule type" value="Genomic_DNA"/>
</dbReference>
<dbReference type="PROSITE" id="PS50294">
    <property type="entry name" value="WD_REPEATS_REGION"/>
    <property type="match status" value="4"/>
</dbReference>
<dbReference type="Gene3D" id="2.130.10.10">
    <property type="entry name" value="YVTN repeat-like/Quinoprotein amine dehydrogenase"/>
    <property type="match status" value="2"/>
</dbReference>
<feature type="repeat" description="WD" evidence="3">
    <location>
        <begin position="256"/>
        <end position="297"/>
    </location>
</feature>
<dbReference type="Pfam" id="PF08799">
    <property type="entry name" value="PRP4"/>
    <property type="match status" value="1"/>
</dbReference>
<dbReference type="InterPro" id="IPR001680">
    <property type="entry name" value="WD40_rpt"/>
</dbReference>
<gene>
    <name evidence="5" type="ORF">CANTEDRAFT_118546</name>
</gene>
<dbReference type="InterPro" id="IPR014906">
    <property type="entry name" value="PRP4-like"/>
</dbReference>
<dbReference type="Pfam" id="PF00400">
    <property type="entry name" value="WD40"/>
    <property type="match status" value="6"/>
</dbReference>
<dbReference type="InterPro" id="IPR020472">
    <property type="entry name" value="WD40_PAC1"/>
</dbReference>
<dbReference type="Gene3D" id="4.10.280.110">
    <property type="entry name" value="Pre-mRNA processing factor 4 domain"/>
    <property type="match status" value="1"/>
</dbReference>
<dbReference type="GO" id="GO:0046540">
    <property type="term" value="C:U4/U6 x U5 tri-snRNP complex"/>
    <property type="evidence" value="ECO:0007669"/>
    <property type="project" value="TreeGrafter"/>
</dbReference>
<keyword evidence="2" id="KW-0677">Repeat</keyword>
<dbReference type="PANTHER" id="PTHR19846:SF0">
    <property type="entry name" value="PRE-MRNA PROCESSING FACTOR 4"/>
    <property type="match status" value="1"/>
</dbReference>
<dbReference type="PANTHER" id="PTHR19846">
    <property type="entry name" value="WD40 REPEAT PROTEIN"/>
    <property type="match status" value="1"/>
</dbReference>
<keyword evidence="1 3" id="KW-0853">WD repeat</keyword>
<dbReference type="SUPFAM" id="SSF158230">
    <property type="entry name" value="PRP4-like"/>
    <property type="match status" value="1"/>
</dbReference>
<dbReference type="HOGENOM" id="CLU_000288_57_20_1"/>
<dbReference type="InterPro" id="IPR036285">
    <property type="entry name" value="PRP4-like_sf"/>
</dbReference>
<dbReference type="GeneID" id="18248650"/>
<keyword evidence="6" id="KW-1185">Reference proteome</keyword>
<dbReference type="AlphaFoldDB" id="G3AYB4"/>
<evidence type="ECO:0000256" key="2">
    <source>
        <dbReference type="ARBA" id="ARBA00022737"/>
    </source>
</evidence>
<evidence type="ECO:0000259" key="4">
    <source>
        <dbReference type="SMART" id="SM00500"/>
    </source>
</evidence>
<dbReference type="InterPro" id="IPR036322">
    <property type="entry name" value="WD40_repeat_dom_sf"/>
</dbReference>
<feature type="repeat" description="WD" evidence="3">
    <location>
        <begin position="340"/>
        <end position="374"/>
    </location>
</feature>
<dbReference type="SMART" id="SM00500">
    <property type="entry name" value="SFM"/>
    <property type="match status" value="1"/>
</dbReference>
<dbReference type="PROSITE" id="PS00678">
    <property type="entry name" value="WD_REPEATS_1"/>
    <property type="match status" value="2"/>
</dbReference>
<reference evidence="5 6" key="1">
    <citation type="journal article" date="2011" name="Proc. Natl. Acad. Sci. U.S.A.">
        <title>Comparative genomics of xylose-fermenting fungi for enhanced biofuel production.</title>
        <authorList>
            <person name="Wohlbach D.J."/>
            <person name="Kuo A."/>
            <person name="Sato T.K."/>
            <person name="Potts K.M."/>
            <person name="Salamov A.A."/>
            <person name="LaButti K.M."/>
            <person name="Sun H."/>
            <person name="Clum A."/>
            <person name="Pangilinan J.L."/>
            <person name="Lindquist E.A."/>
            <person name="Lucas S."/>
            <person name="Lapidus A."/>
            <person name="Jin M."/>
            <person name="Gunawan C."/>
            <person name="Balan V."/>
            <person name="Dale B.E."/>
            <person name="Jeffries T.W."/>
            <person name="Zinkel R."/>
            <person name="Barry K.W."/>
            <person name="Grigoriev I.V."/>
            <person name="Gasch A.P."/>
        </authorList>
    </citation>
    <scope>NUCLEOTIDE SEQUENCE [LARGE SCALE GENOMIC DNA]</scope>
    <source>
        <strain evidence="6">ATCC 10573 / BCRC 21748 / CBS 615 / JCM 9827 / NBRC 10315 / NRRL Y-1498 / VKM Y-70</strain>
    </source>
</reference>
<dbReference type="CDD" id="cd00200">
    <property type="entry name" value="WD40"/>
    <property type="match status" value="1"/>
</dbReference>
<dbReference type="InterPro" id="IPR015943">
    <property type="entry name" value="WD40/YVTN_repeat-like_dom_sf"/>
</dbReference>
<dbReference type="KEGG" id="cten:18248650"/>
<name>G3AYB4_CANTC</name>
<evidence type="ECO:0000313" key="5">
    <source>
        <dbReference type="EMBL" id="EGV65812.1"/>
    </source>
</evidence>
<feature type="repeat" description="WD" evidence="3">
    <location>
        <begin position="298"/>
        <end position="339"/>
    </location>
</feature>
<evidence type="ECO:0000256" key="3">
    <source>
        <dbReference type="PROSITE-ProRule" id="PRU00221"/>
    </source>
</evidence>
<evidence type="ECO:0000313" key="6">
    <source>
        <dbReference type="Proteomes" id="UP000000707"/>
    </source>
</evidence>
<dbReference type="STRING" id="590646.G3AYB4"/>
<dbReference type="GO" id="GO:0030621">
    <property type="term" value="F:U4 snRNA binding"/>
    <property type="evidence" value="ECO:0007669"/>
    <property type="project" value="TreeGrafter"/>
</dbReference>
<dbReference type="PROSITE" id="PS50082">
    <property type="entry name" value="WD_REPEATS_2"/>
    <property type="match status" value="4"/>
</dbReference>
<sequence length="489" mass="55324">MRKSNLNLNIFHIMYNNTIPVINDTKVTFNNRSIPTSDAEVRSLLRKLKEPITYFGEDNADRRSRLIKFINEMPHTNFGENFVVDDVTMKSDQEDEDVSEDDEEFYTPGTHELLDARKQILTYSLRQASARIRRLREEHEPDPIKVLKHRRIINGKAAKFEIYGSQLIPNNQRAISTVRYNDDNSKIACGSWDGNIYILDSQLSLVGRSVPGYHLEKVSGLDWNGSKLLTGGNEGSINYWDCSSDPTKPYTPLKTIKAHDSRIAKSLFHPQKSHFISTSFDQTWKLWDFEFGTEILQQEGHSKEVFAASFHPDGSILSTGGLDALVKLWDLRSGRLINNLSGHIQGVYSMDWSSNGYHIATGGGDSAIKIWDLRKINNNLNKSPIELCSIPAHTKLISDLRFYNPSSSSSMKLSEIVTDKNDENPTKLSSSGKLLLSSSYDGKIRLWSADNWIKVGETISTDKVMGCDISQDGAQIVTCHWDKSVKLWQ</sequence>
<evidence type="ECO:0000256" key="1">
    <source>
        <dbReference type="ARBA" id="ARBA00022574"/>
    </source>
</evidence>